<keyword evidence="12" id="KW-1185">Reference proteome</keyword>
<comment type="subcellular location">
    <subcellularLocation>
        <location evidence="1">Membrane</location>
        <topology evidence="1">Multi-pass membrane protein</topology>
    </subcellularLocation>
</comment>
<feature type="non-terminal residue" evidence="11">
    <location>
        <position position="1"/>
    </location>
</feature>
<comment type="caution">
    <text evidence="11">The sequence shown here is derived from an EMBL/GenBank/DDBJ whole genome shotgun (WGS) entry which is preliminary data.</text>
</comment>
<keyword evidence="6" id="KW-1133">Transmembrane helix</keyword>
<dbReference type="Gene3D" id="3.10.680.10">
    <property type="entry name" value="Photosystem II CP47 reaction center protein"/>
    <property type="match status" value="1"/>
</dbReference>
<keyword evidence="9" id="KW-0604">Photosystem II</keyword>
<evidence type="ECO:0000256" key="4">
    <source>
        <dbReference type="ARBA" id="ARBA00022640"/>
    </source>
</evidence>
<dbReference type="Pfam" id="PF00421">
    <property type="entry name" value="PSII"/>
    <property type="match status" value="1"/>
</dbReference>
<proteinExistence type="predicted"/>
<keyword evidence="5" id="KW-0812">Transmembrane</keyword>
<evidence type="ECO:0000256" key="6">
    <source>
        <dbReference type="ARBA" id="ARBA00022989"/>
    </source>
</evidence>
<accession>A0A7J9N952</accession>
<feature type="region of interest" description="Disordered" evidence="10">
    <location>
        <begin position="12"/>
        <end position="43"/>
    </location>
</feature>
<dbReference type="OrthoDB" id="1000953at2759"/>
<evidence type="ECO:0000313" key="12">
    <source>
        <dbReference type="Proteomes" id="UP000593576"/>
    </source>
</evidence>
<gene>
    <name evidence="11" type="ORF">Goshw_025993</name>
</gene>
<dbReference type="Proteomes" id="UP000593576">
    <property type="component" value="Unassembled WGS sequence"/>
</dbReference>
<reference evidence="11 12" key="1">
    <citation type="journal article" date="2019" name="Genome Biol. Evol.">
        <title>Insights into the evolution of the New World diploid cottons (Gossypium, subgenus Houzingenia) based on genome sequencing.</title>
        <authorList>
            <person name="Grover C.E."/>
            <person name="Arick M.A. 2nd"/>
            <person name="Thrash A."/>
            <person name="Conover J.L."/>
            <person name="Sanders W.S."/>
            <person name="Peterson D.G."/>
            <person name="Frelichowski J.E."/>
            <person name="Scheffler J.A."/>
            <person name="Scheffler B.E."/>
            <person name="Wendel J.F."/>
        </authorList>
    </citation>
    <scope>NUCLEOTIDE SEQUENCE [LARGE SCALE GENOMIC DNA]</scope>
    <source>
        <strain evidence="11">1</strain>
        <tissue evidence="11">Leaf</tissue>
    </source>
</reference>
<dbReference type="GO" id="GO:0009767">
    <property type="term" value="P:photosynthetic electron transport chain"/>
    <property type="evidence" value="ECO:0007669"/>
    <property type="project" value="InterPro"/>
</dbReference>
<evidence type="ECO:0000256" key="3">
    <source>
        <dbReference type="ARBA" id="ARBA00022531"/>
    </source>
</evidence>
<evidence type="ECO:0000256" key="2">
    <source>
        <dbReference type="ARBA" id="ARBA00022494"/>
    </source>
</evidence>
<evidence type="ECO:0000256" key="10">
    <source>
        <dbReference type="SAM" id="MobiDB-lite"/>
    </source>
</evidence>
<dbReference type="GO" id="GO:0016168">
    <property type="term" value="F:chlorophyll binding"/>
    <property type="evidence" value="ECO:0007669"/>
    <property type="project" value="UniProtKB-KW"/>
</dbReference>
<evidence type="ECO:0000256" key="1">
    <source>
        <dbReference type="ARBA" id="ARBA00004141"/>
    </source>
</evidence>
<keyword evidence="4" id="KW-0934">Plastid</keyword>
<keyword evidence="7" id="KW-0157">Chromophore</keyword>
<keyword evidence="2" id="KW-0148">Chlorophyll</keyword>
<protein>
    <submittedName>
        <fullName evidence="11">Uncharacterized protein</fullName>
    </submittedName>
</protein>
<evidence type="ECO:0000313" key="11">
    <source>
        <dbReference type="EMBL" id="MBA0879714.1"/>
    </source>
</evidence>
<feature type="non-terminal residue" evidence="11">
    <location>
        <position position="109"/>
    </location>
</feature>
<sequence length="109" mass="11556">IRRLGPLSAAVALASPPLPPTTDEAPDQREGASGNVTTAAAVAEDQKSSDAVLGLGGVTIEFYGGKLNEVSYSDPATMKKYTRRAQLREILELVRATLKFSGVFHTSPR</sequence>
<dbReference type="AlphaFoldDB" id="A0A7J9N952"/>
<evidence type="ECO:0000256" key="8">
    <source>
        <dbReference type="ARBA" id="ARBA00023136"/>
    </source>
</evidence>
<keyword evidence="3" id="KW-0602">Photosynthesis</keyword>
<evidence type="ECO:0000256" key="5">
    <source>
        <dbReference type="ARBA" id="ARBA00022692"/>
    </source>
</evidence>
<evidence type="ECO:0000256" key="7">
    <source>
        <dbReference type="ARBA" id="ARBA00022991"/>
    </source>
</evidence>
<dbReference type="GO" id="GO:0009523">
    <property type="term" value="C:photosystem II"/>
    <property type="evidence" value="ECO:0007669"/>
    <property type="project" value="UniProtKB-KW"/>
</dbReference>
<dbReference type="InterPro" id="IPR000932">
    <property type="entry name" value="PS_antenna-like"/>
</dbReference>
<name>A0A7J9N952_GOSSC</name>
<dbReference type="SUPFAM" id="SSF161077">
    <property type="entry name" value="Photosystem II antenna protein-like"/>
    <property type="match status" value="1"/>
</dbReference>
<evidence type="ECO:0000256" key="9">
    <source>
        <dbReference type="ARBA" id="ARBA00023276"/>
    </source>
</evidence>
<organism evidence="11 12">
    <name type="scientific">Gossypium schwendimanii</name>
    <name type="common">Cotton</name>
    <dbReference type="NCBI Taxonomy" id="34291"/>
    <lineage>
        <taxon>Eukaryota</taxon>
        <taxon>Viridiplantae</taxon>
        <taxon>Streptophyta</taxon>
        <taxon>Embryophyta</taxon>
        <taxon>Tracheophyta</taxon>
        <taxon>Spermatophyta</taxon>
        <taxon>Magnoliopsida</taxon>
        <taxon>eudicotyledons</taxon>
        <taxon>Gunneridae</taxon>
        <taxon>Pentapetalae</taxon>
        <taxon>rosids</taxon>
        <taxon>malvids</taxon>
        <taxon>Malvales</taxon>
        <taxon>Malvaceae</taxon>
        <taxon>Malvoideae</taxon>
        <taxon>Gossypium</taxon>
    </lineage>
</organism>
<dbReference type="EMBL" id="JABFAF010276222">
    <property type="protein sequence ID" value="MBA0879714.1"/>
    <property type="molecule type" value="Genomic_DNA"/>
</dbReference>
<dbReference type="InterPro" id="IPR036001">
    <property type="entry name" value="PS_II_antenna-like_sf"/>
</dbReference>
<keyword evidence="8" id="KW-0472">Membrane</keyword>